<evidence type="ECO:0000313" key="2">
    <source>
        <dbReference type="Proteomes" id="UP000029462"/>
    </source>
</evidence>
<organism evidence="1 2">
    <name type="scientific">Pseudescherichia vulneris NBRC 102420</name>
    <dbReference type="NCBI Taxonomy" id="1115515"/>
    <lineage>
        <taxon>Bacteria</taxon>
        <taxon>Pseudomonadati</taxon>
        <taxon>Pseudomonadota</taxon>
        <taxon>Gammaproteobacteria</taxon>
        <taxon>Enterobacterales</taxon>
        <taxon>Enterobacteriaceae</taxon>
        <taxon>Pseudescherichia</taxon>
    </lineage>
</organism>
<protein>
    <recommendedName>
        <fullName evidence="3">Adenylate kinase</fullName>
    </recommendedName>
</protein>
<dbReference type="RefSeq" id="WP_042394215.1">
    <property type="nucleotide sequence ID" value="NZ_BBMZ01000023.1"/>
</dbReference>
<evidence type="ECO:0000313" key="1">
    <source>
        <dbReference type="EMBL" id="GAL59808.1"/>
    </source>
</evidence>
<dbReference type="STRING" id="1115515.EV102420_23_00310"/>
<dbReference type="Proteomes" id="UP000029462">
    <property type="component" value="Unassembled WGS sequence"/>
</dbReference>
<gene>
    <name evidence="1" type="ORF">EV102420_23_00310</name>
</gene>
<dbReference type="PANTHER" id="PTHR37816:SF2">
    <property type="entry name" value="DNA TOPOLOGY MODULATION PROTEIN FLAR-RELATED PROTEIN"/>
    <property type="match status" value="1"/>
</dbReference>
<dbReference type="eggNOG" id="COG0563">
    <property type="taxonomic scope" value="Bacteria"/>
</dbReference>
<dbReference type="AlphaFoldDB" id="A0A090V6N8"/>
<evidence type="ECO:0008006" key="3">
    <source>
        <dbReference type="Google" id="ProtNLM"/>
    </source>
</evidence>
<dbReference type="SUPFAM" id="SSF52540">
    <property type="entry name" value="P-loop containing nucleoside triphosphate hydrolases"/>
    <property type="match status" value="1"/>
</dbReference>
<sequence length="166" mass="18105">MHNDLQRVLIIGNSGSGKSWLARQLAEKFAIPATDLDNLNWEPGGYVKARAKEAVLKDALTIASEARWIMEGVYGWIADNVLPYATHIIWLTPAPAECVENIKARGVRNNGSAADFAALLEWSAAYETRAGSSSYQGHLAVFAKASSAQSIRLSSRDEMMSFLSAF</sequence>
<proteinExistence type="predicted"/>
<dbReference type="PANTHER" id="PTHR37816">
    <property type="entry name" value="YALI0E33011P"/>
    <property type="match status" value="1"/>
</dbReference>
<keyword evidence="2" id="KW-1185">Reference proteome</keyword>
<reference evidence="1 2" key="1">
    <citation type="submission" date="2014-09" db="EMBL/GenBank/DDBJ databases">
        <title>Whole genome shotgun sequence of Escherichia vulneris NBRC 102420.</title>
        <authorList>
            <person name="Yoshida Y."/>
            <person name="Hosoyama A."/>
            <person name="Tsuchikane K."/>
            <person name="Ohji S."/>
            <person name="Ichikawa N."/>
            <person name="Kimura A."/>
            <person name="Yamazoe A."/>
            <person name="Ezaki T."/>
            <person name="Fujita N."/>
        </authorList>
    </citation>
    <scope>NUCLEOTIDE SEQUENCE [LARGE SCALE GENOMIC DNA]</scope>
    <source>
        <strain evidence="1 2">NBRC 102420</strain>
    </source>
</reference>
<dbReference type="EMBL" id="BBMZ01000023">
    <property type="protein sequence ID" value="GAL59808.1"/>
    <property type="molecule type" value="Genomic_DNA"/>
</dbReference>
<dbReference type="OrthoDB" id="5296079at2"/>
<name>A0A090V6N8_PSEVU</name>
<comment type="caution">
    <text evidence="1">The sequence shown here is derived from an EMBL/GenBank/DDBJ whole genome shotgun (WGS) entry which is preliminary data.</text>
</comment>
<dbReference type="InterPro" id="IPR052922">
    <property type="entry name" value="Cytidylate_Kinase-2"/>
</dbReference>
<accession>A0A090V6N8</accession>
<dbReference type="Gene3D" id="3.40.50.300">
    <property type="entry name" value="P-loop containing nucleotide triphosphate hydrolases"/>
    <property type="match status" value="1"/>
</dbReference>
<dbReference type="InterPro" id="IPR027417">
    <property type="entry name" value="P-loop_NTPase"/>
</dbReference>